<dbReference type="AlphaFoldDB" id="A0A225BCK5"/>
<comment type="caution">
    <text evidence="2">The sequence shown here is derived from an EMBL/GenBank/DDBJ whole genome shotgun (WGS) entry which is preliminary data.</text>
</comment>
<dbReference type="GeneID" id="31000721"/>
<evidence type="ECO:0000313" key="2">
    <source>
        <dbReference type="EMBL" id="OKL63777.1"/>
    </source>
</evidence>
<accession>A0A225BCK5</accession>
<dbReference type="RefSeq" id="XP_020123898.1">
    <property type="nucleotide sequence ID" value="XM_020260830.1"/>
</dbReference>
<name>A0A225BCK5_TALAT</name>
<feature type="compositionally biased region" description="Basic residues" evidence="1">
    <location>
        <begin position="164"/>
        <end position="174"/>
    </location>
</feature>
<dbReference type="EMBL" id="LFMY01000001">
    <property type="protein sequence ID" value="OKL63777.1"/>
    <property type="molecule type" value="Genomic_DNA"/>
</dbReference>
<dbReference type="Proteomes" id="UP000214365">
    <property type="component" value="Unassembled WGS sequence"/>
</dbReference>
<evidence type="ECO:0000313" key="3">
    <source>
        <dbReference type="Proteomes" id="UP000214365"/>
    </source>
</evidence>
<gene>
    <name evidence="2" type="ORF">UA08_00966</name>
</gene>
<proteinExistence type="predicted"/>
<reference evidence="2 3" key="1">
    <citation type="submission" date="2015-06" db="EMBL/GenBank/DDBJ databases">
        <title>Talaromyces atroroseus IBT 11181 draft genome.</title>
        <authorList>
            <person name="Rasmussen K.B."/>
            <person name="Rasmussen S."/>
            <person name="Petersen B."/>
            <person name="Sicheritz-Ponten T."/>
            <person name="Mortensen U.H."/>
            <person name="Thrane U."/>
        </authorList>
    </citation>
    <scope>NUCLEOTIDE SEQUENCE [LARGE SCALE GENOMIC DNA]</scope>
    <source>
        <strain evidence="2 3">IBT 11181</strain>
    </source>
</reference>
<evidence type="ECO:0000256" key="1">
    <source>
        <dbReference type="SAM" id="MobiDB-lite"/>
    </source>
</evidence>
<keyword evidence="3" id="KW-1185">Reference proteome</keyword>
<protein>
    <submittedName>
        <fullName evidence="2">Uncharacterized protein</fullName>
    </submittedName>
</protein>
<feature type="region of interest" description="Disordered" evidence="1">
    <location>
        <begin position="151"/>
        <end position="174"/>
    </location>
</feature>
<sequence length="174" mass="19313">MEDMVDFKIDTTTIIIINNIIIIIGGRRFAQKPHVQVLVLEGWLAMEIASLSSPTQKGTAVIQAATDFMGDHFVTIAGTPPHQQQLGQANVADAPGLDRAPEAMRAGWSTRVWGDRGQRDVFARCCKQGRGRYRANRRVWPQATLEEHKRKVAPSVLAPARPQAPRRRQARAGQ</sequence>
<organism evidence="2 3">
    <name type="scientific">Talaromyces atroroseus</name>
    <dbReference type="NCBI Taxonomy" id="1441469"/>
    <lineage>
        <taxon>Eukaryota</taxon>
        <taxon>Fungi</taxon>
        <taxon>Dikarya</taxon>
        <taxon>Ascomycota</taxon>
        <taxon>Pezizomycotina</taxon>
        <taxon>Eurotiomycetes</taxon>
        <taxon>Eurotiomycetidae</taxon>
        <taxon>Eurotiales</taxon>
        <taxon>Trichocomaceae</taxon>
        <taxon>Talaromyces</taxon>
        <taxon>Talaromyces sect. Trachyspermi</taxon>
    </lineage>
</organism>